<dbReference type="AlphaFoldDB" id="A0A835MHX1"/>
<organism evidence="7 8">
    <name type="scientific">Salix dunnii</name>
    <dbReference type="NCBI Taxonomy" id="1413687"/>
    <lineage>
        <taxon>Eukaryota</taxon>
        <taxon>Viridiplantae</taxon>
        <taxon>Streptophyta</taxon>
        <taxon>Embryophyta</taxon>
        <taxon>Tracheophyta</taxon>
        <taxon>Spermatophyta</taxon>
        <taxon>Magnoliopsida</taxon>
        <taxon>eudicotyledons</taxon>
        <taxon>Gunneridae</taxon>
        <taxon>Pentapetalae</taxon>
        <taxon>rosids</taxon>
        <taxon>fabids</taxon>
        <taxon>Malpighiales</taxon>
        <taxon>Salicaceae</taxon>
        <taxon>Saliceae</taxon>
        <taxon>Salix</taxon>
    </lineage>
</organism>
<evidence type="ECO:0000256" key="4">
    <source>
        <dbReference type="SAM" id="MobiDB-lite"/>
    </source>
</evidence>
<name>A0A835MHX1_9ROSI</name>
<protein>
    <recommendedName>
        <fullName evidence="6">RING-CH-type domain-containing protein</fullName>
    </recommendedName>
</protein>
<feature type="compositionally biased region" description="Basic and acidic residues" evidence="4">
    <location>
        <begin position="1"/>
        <end position="11"/>
    </location>
</feature>
<dbReference type="Proteomes" id="UP000657918">
    <property type="component" value="Chromosome 16"/>
</dbReference>
<feature type="region of interest" description="Disordered" evidence="4">
    <location>
        <begin position="1"/>
        <end position="24"/>
    </location>
</feature>
<evidence type="ECO:0000256" key="2">
    <source>
        <dbReference type="ARBA" id="ARBA00022771"/>
    </source>
</evidence>
<accession>A0A835MHX1</accession>
<evidence type="ECO:0000256" key="1">
    <source>
        <dbReference type="ARBA" id="ARBA00022723"/>
    </source>
</evidence>
<gene>
    <name evidence="7" type="ORF">SADUNF_Sadunf16G0296500</name>
</gene>
<dbReference type="Pfam" id="PF12906">
    <property type="entry name" value="RINGv"/>
    <property type="match status" value="1"/>
</dbReference>
<dbReference type="GO" id="GO:0008270">
    <property type="term" value="F:zinc ion binding"/>
    <property type="evidence" value="ECO:0007669"/>
    <property type="project" value="UniProtKB-KW"/>
</dbReference>
<comment type="caution">
    <text evidence="7">The sequence shown here is derived from an EMBL/GenBank/DDBJ whole genome shotgun (WGS) entry which is preliminary data.</text>
</comment>
<evidence type="ECO:0000256" key="3">
    <source>
        <dbReference type="ARBA" id="ARBA00022833"/>
    </source>
</evidence>
<keyword evidence="2" id="KW-0863">Zinc-finger</keyword>
<feature type="transmembrane region" description="Helical" evidence="5">
    <location>
        <begin position="214"/>
        <end position="236"/>
    </location>
</feature>
<dbReference type="PROSITE" id="PS51292">
    <property type="entry name" value="ZF_RING_CH"/>
    <property type="match status" value="1"/>
</dbReference>
<evidence type="ECO:0000259" key="6">
    <source>
        <dbReference type="PROSITE" id="PS51292"/>
    </source>
</evidence>
<keyword evidence="5" id="KW-0812">Transmembrane</keyword>
<sequence length="289" mass="31541">MQNDMSGRDSTTRAGAGDLDLAEVDLEKQDNNKALPQVGGNEILSENSGFPPVIAIAFSNDESTVAHVAASKEELPRVDSPRKESLSRTSSLHEQCRVCQQEKEEVLIDLGCKCKGGLAKAHRTCIDTWFSRIGSNKCEICQVVAVHVSPPESQPSVASKITMTLLEMWDLLLQNTQGLSCMLLITWIRDYNIQTTGFGELTLTLDHKITTGPLWVAFSILTGGLLLDVLISITLGVSALPVNIIIGVIVVLGLGTALRVALDFCIKWSFRRPVQREDANVNHGYHTAF</sequence>
<keyword evidence="8" id="KW-1185">Reference proteome</keyword>
<feature type="transmembrane region" description="Helical" evidence="5">
    <location>
        <begin position="242"/>
        <end position="262"/>
    </location>
</feature>
<proteinExistence type="predicted"/>
<keyword evidence="3" id="KW-0862">Zinc</keyword>
<dbReference type="PANTHER" id="PTHR46214">
    <property type="entry name" value="ZINC FINGER, RING-CH-TYPE"/>
    <property type="match status" value="1"/>
</dbReference>
<dbReference type="SUPFAM" id="SSF57850">
    <property type="entry name" value="RING/U-box"/>
    <property type="match status" value="1"/>
</dbReference>
<dbReference type="PANTHER" id="PTHR46214:SF16">
    <property type="entry name" value="OS10G0481450 PROTEIN"/>
    <property type="match status" value="1"/>
</dbReference>
<dbReference type="CDD" id="cd16495">
    <property type="entry name" value="RING_CH-C4HC3_MARCH"/>
    <property type="match status" value="1"/>
</dbReference>
<reference evidence="7 8" key="1">
    <citation type="submission" date="2020-10" db="EMBL/GenBank/DDBJ databases">
        <title>Plant Genome Project.</title>
        <authorList>
            <person name="Zhang R.-G."/>
        </authorList>
    </citation>
    <scope>NUCLEOTIDE SEQUENCE [LARGE SCALE GENOMIC DNA]</scope>
    <source>
        <strain evidence="7">FAFU-HL-1</strain>
        <tissue evidence="7">Leaf</tissue>
    </source>
</reference>
<dbReference type="EMBL" id="JADGMS010000016">
    <property type="protein sequence ID" value="KAF9667087.1"/>
    <property type="molecule type" value="Genomic_DNA"/>
</dbReference>
<dbReference type="InterPro" id="IPR013083">
    <property type="entry name" value="Znf_RING/FYVE/PHD"/>
</dbReference>
<dbReference type="SMART" id="SM00744">
    <property type="entry name" value="RINGv"/>
    <property type="match status" value="1"/>
</dbReference>
<dbReference type="InterPro" id="IPR011016">
    <property type="entry name" value="Znf_RING-CH"/>
</dbReference>
<evidence type="ECO:0000313" key="7">
    <source>
        <dbReference type="EMBL" id="KAF9667087.1"/>
    </source>
</evidence>
<dbReference type="OrthoDB" id="273089at2759"/>
<evidence type="ECO:0000256" key="5">
    <source>
        <dbReference type="SAM" id="Phobius"/>
    </source>
</evidence>
<keyword evidence="1" id="KW-0479">Metal-binding</keyword>
<keyword evidence="5" id="KW-1133">Transmembrane helix</keyword>
<keyword evidence="5" id="KW-0472">Membrane</keyword>
<feature type="domain" description="RING-CH-type" evidence="6">
    <location>
        <begin position="88"/>
        <end position="148"/>
    </location>
</feature>
<dbReference type="Gene3D" id="3.30.40.10">
    <property type="entry name" value="Zinc/RING finger domain, C3HC4 (zinc finger)"/>
    <property type="match status" value="1"/>
</dbReference>
<evidence type="ECO:0000313" key="8">
    <source>
        <dbReference type="Proteomes" id="UP000657918"/>
    </source>
</evidence>